<protein>
    <submittedName>
        <fullName evidence="3">Topoisomerase IA</fullName>
    </submittedName>
</protein>
<keyword evidence="4" id="KW-1185">Reference proteome</keyword>
<dbReference type="Proteomes" id="UP000004116">
    <property type="component" value="Unassembled WGS sequence"/>
</dbReference>
<reference evidence="3 4" key="1">
    <citation type="journal article" date="2012" name="Genome Res.">
        <title>Genomic basis of endosymbiont-conferred protection against an insect parasitoid.</title>
        <authorList>
            <person name="Hansen A.K."/>
            <person name="Vorburger C."/>
            <person name="Moran N.A."/>
        </authorList>
    </citation>
    <scope>NUCLEOTIDE SEQUENCE [LARGE SCALE GENOMIC DNA]</scope>
    <source>
        <strain evidence="4">R5.15</strain>
    </source>
</reference>
<keyword evidence="1 3" id="KW-0413">Isomerase</keyword>
<name>G2H046_9ENTR</name>
<proteinExistence type="predicted"/>
<evidence type="ECO:0000259" key="2">
    <source>
        <dbReference type="PROSITE" id="PS52039"/>
    </source>
</evidence>
<dbReference type="PROSITE" id="PS52039">
    <property type="entry name" value="TOPO_IA_2"/>
    <property type="match status" value="1"/>
</dbReference>
<accession>G2H046</accession>
<dbReference type="GO" id="GO:0003677">
    <property type="term" value="F:DNA binding"/>
    <property type="evidence" value="ECO:0007669"/>
    <property type="project" value="InterPro"/>
</dbReference>
<dbReference type="InterPro" id="IPR023405">
    <property type="entry name" value="Topo_IA_core_domain"/>
</dbReference>
<dbReference type="GO" id="GO:0006265">
    <property type="term" value="P:DNA topological change"/>
    <property type="evidence" value="ECO:0007669"/>
    <property type="project" value="InterPro"/>
</dbReference>
<organism evidence="3 4">
    <name type="scientific">Candidatus Regiella insecticola 5.15</name>
    <dbReference type="NCBI Taxonomy" id="1005043"/>
    <lineage>
        <taxon>Bacteria</taxon>
        <taxon>Pseudomonadati</taxon>
        <taxon>Pseudomonadota</taxon>
        <taxon>Gammaproteobacteria</taxon>
        <taxon>Enterobacterales</taxon>
        <taxon>Enterobacteriaceae</taxon>
        <taxon>aphid secondary symbionts</taxon>
        <taxon>Candidatus Regiella</taxon>
    </lineage>
</organism>
<dbReference type="InterPro" id="IPR013824">
    <property type="entry name" value="Topo_IA_cen_sub1"/>
</dbReference>
<dbReference type="SUPFAM" id="SSF56712">
    <property type="entry name" value="Prokaryotic type I DNA topoisomerase"/>
    <property type="match status" value="1"/>
</dbReference>
<dbReference type="Gene3D" id="1.10.460.10">
    <property type="entry name" value="Topoisomerase I, domain 2"/>
    <property type="match status" value="1"/>
</dbReference>
<dbReference type="InterPro" id="IPR013825">
    <property type="entry name" value="Topo_IA_cen_sub2"/>
</dbReference>
<dbReference type="Pfam" id="PF01131">
    <property type="entry name" value="Topoisom_bac"/>
    <property type="match status" value="1"/>
</dbReference>
<dbReference type="GO" id="GO:0003916">
    <property type="term" value="F:DNA topoisomerase activity"/>
    <property type="evidence" value="ECO:0007669"/>
    <property type="project" value="InterPro"/>
</dbReference>
<evidence type="ECO:0000313" key="4">
    <source>
        <dbReference type="Proteomes" id="UP000004116"/>
    </source>
</evidence>
<comment type="caution">
    <text evidence="3">The sequence shown here is derived from an EMBL/GenBank/DDBJ whole genome shotgun (WGS) entry which is preliminary data.</text>
</comment>
<dbReference type="AlphaFoldDB" id="G2H046"/>
<dbReference type="Gene3D" id="2.70.20.10">
    <property type="entry name" value="Topoisomerase I, domain 3"/>
    <property type="match status" value="1"/>
</dbReference>
<gene>
    <name evidence="3" type="ORF">Rin_00014260</name>
</gene>
<evidence type="ECO:0000256" key="1">
    <source>
        <dbReference type="ARBA" id="ARBA00023235"/>
    </source>
</evidence>
<feature type="domain" description="Topo IA-type catalytic" evidence="2">
    <location>
        <begin position="1"/>
        <end position="77"/>
    </location>
</feature>
<dbReference type="PATRIC" id="fig|1005043.3.peg.1306"/>
<sequence>MTRAYTLAGQNKGLKSVLSVGRVQTPILGLIVNRYLAFKNHAVASYFTVSAQMMLDAGTVLAKLVVPEDAPVDKIKC</sequence>
<dbReference type="EMBL" id="AGCA01000345">
    <property type="protein sequence ID" value="EGY28641.1"/>
    <property type="molecule type" value="Genomic_DNA"/>
</dbReference>
<dbReference type="InterPro" id="IPR013497">
    <property type="entry name" value="Topo_IA_cen"/>
</dbReference>
<evidence type="ECO:0000313" key="3">
    <source>
        <dbReference type="EMBL" id="EGY28641.1"/>
    </source>
</evidence>